<proteinExistence type="predicted"/>
<gene>
    <name evidence="2" type="ORF">IQ241_24525</name>
</gene>
<dbReference type="Pfam" id="PF12770">
    <property type="entry name" value="CHAT"/>
    <property type="match status" value="1"/>
</dbReference>
<feature type="domain" description="CHAT" evidence="1">
    <location>
        <begin position="206"/>
        <end position="509"/>
    </location>
</feature>
<comment type="caution">
    <text evidence="2">The sequence shown here is derived from an EMBL/GenBank/DDBJ whole genome shotgun (WGS) entry which is preliminary data.</text>
</comment>
<evidence type="ECO:0000313" key="2">
    <source>
        <dbReference type="EMBL" id="MBE9080414.1"/>
    </source>
</evidence>
<evidence type="ECO:0000313" key="3">
    <source>
        <dbReference type="Proteomes" id="UP000636505"/>
    </source>
</evidence>
<accession>A0A8J7AKB4</accession>
<keyword evidence="3" id="KW-1185">Reference proteome</keyword>
<dbReference type="EMBL" id="JADEXG010000113">
    <property type="protein sequence ID" value="MBE9080414.1"/>
    <property type="molecule type" value="Genomic_DNA"/>
</dbReference>
<evidence type="ECO:0000259" key="1">
    <source>
        <dbReference type="Pfam" id="PF12770"/>
    </source>
</evidence>
<name>A0A8J7AKB4_9CYAN</name>
<dbReference type="InterPro" id="IPR024983">
    <property type="entry name" value="CHAT_dom"/>
</dbReference>
<dbReference type="AlphaFoldDB" id="A0A8J7AKB4"/>
<organism evidence="2 3">
    <name type="scientific">Vasconcelosia minhoensis LEGE 07310</name>
    <dbReference type="NCBI Taxonomy" id="915328"/>
    <lineage>
        <taxon>Bacteria</taxon>
        <taxon>Bacillati</taxon>
        <taxon>Cyanobacteriota</taxon>
        <taxon>Cyanophyceae</taxon>
        <taxon>Nodosilineales</taxon>
        <taxon>Cymatolegaceae</taxon>
        <taxon>Vasconcelosia</taxon>
        <taxon>Vasconcelosia minhoensis</taxon>
    </lineage>
</organism>
<sequence>MSRRMKRMMDATIRNPIGLLLLAWLAAGGQLPPAIAGSLASDEPPAAAGAGANLADTAAAELRVSAAISAGQELAALQQIPLSERTPEQQRRARSLMAQQQHLQDAFDQFLKQPAVQSALEQLRQSNSGTSLEPSDFGQVQAQLAQMEGAVLFYPLMLEDRLELVLVTADAPPLRRTVAVSRADLEQAVANFRESLEKQGNDPFTPAQQLYEWLIAPFEAELAQAEAKAILLSSDGALRTIPYAALHDGEQWLVERFAFNRVNPRSLADLGTDSLESLRPLIGGVSETQFEGTVGGRDVKLNDLPGVAQEVDLISELIPDATVLLNDELSEVELLERVRNHNIVHLATHTLLMPDTPQDSLLLFGNEEIVTLQDLQNWDLSGVELVILSGGRTALDVELGDEIGLTSFSYLMQRAGAEAVMASLWDFSDFTPTVLMPEFYQALITGYSPAEALQQAQIAMIREAAGPEVRQVKASLTIINADTDSESEHPSLRGFAHPYHWAAFVLTGNGM</sequence>
<reference evidence="2" key="1">
    <citation type="submission" date="2020-10" db="EMBL/GenBank/DDBJ databases">
        <authorList>
            <person name="Castelo-Branco R."/>
            <person name="Eusebio N."/>
            <person name="Adriana R."/>
            <person name="Vieira A."/>
            <person name="Brugerolle De Fraissinette N."/>
            <person name="Rezende De Castro R."/>
            <person name="Schneider M.P."/>
            <person name="Vasconcelos V."/>
            <person name="Leao P.N."/>
        </authorList>
    </citation>
    <scope>NUCLEOTIDE SEQUENCE</scope>
    <source>
        <strain evidence="2">LEGE 07310</strain>
    </source>
</reference>
<protein>
    <submittedName>
        <fullName evidence="2">CHAT domain-containing protein</fullName>
    </submittedName>
</protein>
<dbReference type="Proteomes" id="UP000636505">
    <property type="component" value="Unassembled WGS sequence"/>
</dbReference>